<organism evidence="2 3">
    <name type="scientific">Vespula vulgaris</name>
    <name type="common">Yellow jacket</name>
    <name type="synonym">Wasp</name>
    <dbReference type="NCBI Taxonomy" id="7454"/>
    <lineage>
        <taxon>Eukaryota</taxon>
        <taxon>Metazoa</taxon>
        <taxon>Ecdysozoa</taxon>
        <taxon>Arthropoda</taxon>
        <taxon>Hexapoda</taxon>
        <taxon>Insecta</taxon>
        <taxon>Pterygota</taxon>
        <taxon>Neoptera</taxon>
        <taxon>Endopterygota</taxon>
        <taxon>Hymenoptera</taxon>
        <taxon>Apocrita</taxon>
        <taxon>Aculeata</taxon>
        <taxon>Vespoidea</taxon>
        <taxon>Vespidae</taxon>
        <taxon>Vespinae</taxon>
        <taxon>Vespula</taxon>
    </lineage>
</organism>
<gene>
    <name evidence="2" type="ORF">HZH66_008168</name>
</gene>
<feature type="region of interest" description="Disordered" evidence="1">
    <location>
        <begin position="162"/>
        <end position="184"/>
    </location>
</feature>
<name>A0A834JXY6_VESVU</name>
<protein>
    <submittedName>
        <fullName evidence="2">Uncharacterized protein</fullName>
    </submittedName>
</protein>
<proteinExistence type="predicted"/>
<dbReference type="EMBL" id="JACSEA010000008">
    <property type="protein sequence ID" value="KAF7394994.1"/>
    <property type="molecule type" value="Genomic_DNA"/>
</dbReference>
<dbReference type="AlphaFoldDB" id="A0A834JXY6"/>
<accession>A0A834JXY6</accession>
<feature type="compositionally biased region" description="Basic and acidic residues" evidence="1">
    <location>
        <begin position="170"/>
        <end position="184"/>
    </location>
</feature>
<evidence type="ECO:0000313" key="3">
    <source>
        <dbReference type="Proteomes" id="UP000614350"/>
    </source>
</evidence>
<sequence length="262" mass="30536">MRCRCPSQYGTLRTECSLNGMKFAHRTASKLSLRIRDHVCKAFYVKKDARQMSPLEYCAGCLSNVEGRTNDLHIIGNMWEHEKEKDKARIMLTEEEKTDYTIAGILHRDRRNSTKDHLTETRCVLSSTEREREIEKATFFQTLPLYFRDLNENESSKERLYEVSSLGGHTNERSNVSEKEKEKENLENGLETKLYSIVIEEKRLACGFTLERENRELQMEVELSCKTMSLETEDSVLFAEDLRDDLCTDLLILTLFIIPSRN</sequence>
<evidence type="ECO:0000256" key="1">
    <source>
        <dbReference type="SAM" id="MobiDB-lite"/>
    </source>
</evidence>
<keyword evidence="3" id="KW-1185">Reference proteome</keyword>
<dbReference type="Proteomes" id="UP000614350">
    <property type="component" value="Unassembled WGS sequence"/>
</dbReference>
<comment type="caution">
    <text evidence="2">The sequence shown here is derived from an EMBL/GenBank/DDBJ whole genome shotgun (WGS) entry which is preliminary data.</text>
</comment>
<reference evidence="2" key="1">
    <citation type="journal article" date="2020" name="G3 (Bethesda)">
        <title>High-Quality Assemblies for Three Invasive Social Wasps from the &lt;i&gt;Vespula&lt;/i&gt; Genus.</title>
        <authorList>
            <person name="Harrop T.W.R."/>
            <person name="Guhlin J."/>
            <person name="McLaughlin G.M."/>
            <person name="Permina E."/>
            <person name="Stockwell P."/>
            <person name="Gilligan J."/>
            <person name="Le Lec M.F."/>
            <person name="Gruber M.A.M."/>
            <person name="Quinn O."/>
            <person name="Lovegrove M."/>
            <person name="Duncan E.J."/>
            <person name="Remnant E.J."/>
            <person name="Van Eeckhoven J."/>
            <person name="Graham B."/>
            <person name="Knapp R.A."/>
            <person name="Langford K.W."/>
            <person name="Kronenberg Z."/>
            <person name="Press M.O."/>
            <person name="Eacker S.M."/>
            <person name="Wilson-Rankin E.E."/>
            <person name="Purcell J."/>
            <person name="Lester P.J."/>
            <person name="Dearden P.K."/>
        </authorList>
    </citation>
    <scope>NUCLEOTIDE SEQUENCE</scope>
    <source>
        <strain evidence="2">Marl-1</strain>
    </source>
</reference>
<evidence type="ECO:0000313" key="2">
    <source>
        <dbReference type="EMBL" id="KAF7394994.1"/>
    </source>
</evidence>